<name>A0A3A3YR00_9ACTN</name>
<comment type="caution">
    <text evidence="1">The sequence shown here is derived from an EMBL/GenBank/DDBJ whole genome shotgun (WGS) entry which is preliminary data.</text>
</comment>
<organism evidence="1 2">
    <name type="scientific">Vallicoccus soli</name>
    <dbReference type="NCBI Taxonomy" id="2339232"/>
    <lineage>
        <taxon>Bacteria</taxon>
        <taxon>Bacillati</taxon>
        <taxon>Actinomycetota</taxon>
        <taxon>Actinomycetes</taxon>
        <taxon>Motilibacterales</taxon>
        <taxon>Vallicoccaceae</taxon>
        <taxon>Vallicoccus</taxon>
    </lineage>
</organism>
<dbReference type="Proteomes" id="UP000265614">
    <property type="component" value="Unassembled WGS sequence"/>
</dbReference>
<dbReference type="RefSeq" id="WP_119951467.1">
    <property type="nucleotide sequence ID" value="NZ_QZEZ01000008.1"/>
</dbReference>
<evidence type="ECO:0000313" key="1">
    <source>
        <dbReference type="EMBL" id="RJK93796.1"/>
    </source>
</evidence>
<dbReference type="EMBL" id="QZEZ01000008">
    <property type="protein sequence ID" value="RJK93796.1"/>
    <property type="molecule type" value="Genomic_DNA"/>
</dbReference>
<dbReference type="PANTHER" id="PTHR38479">
    <property type="entry name" value="LMO0824 PROTEIN"/>
    <property type="match status" value="1"/>
</dbReference>
<evidence type="ECO:0000313" key="2">
    <source>
        <dbReference type="Proteomes" id="UP000265614"/>
    </source>
</evidence>
<accession>A0A3A3YR00</accession>
<keyword evidence="1" id="KW-0238">DNA-binding</keyword>
<dbReference type="AlphaFoldDB" id="A0A3A3YR00"/>
<dbReference type="PANTHER" id="PTHR38479:SF2">
    <property type="entry name" value="WINGED HELIX DNA-BINDING DOMAIN-CONTAINING PROTEIN"/>
    <property type="match status" value="1"/>
</dbReference>
<sequence length="361" mass="38293">MDVPRGQVLAFRVRAQELDREEGSADDAAVLDLGVQDTGPDGAAWALALRGVRRARTAGGHLALVWSVRGAPHAYRRQDLPGVAAAVAPFGEADAAKRVYDASKPLKAAGIPVLDALDAVAGAMRAAVPAPRVKGEVSRAVSDALPAPYVRHCRPCGAVHLFEQPFRLAALRAGLELEPGTSPPVLRPVPGFAPADDVPAHLDVVRGCLRFLGPATPQLVAGYLDAPVADVRARWPQDALEVRVDGERRWVLAADADRLAAGPVRGTRLLGPYDLLLQARDRSLLVPDRARAKALWPVLGRPGAVLHDGELAGLWRPRAAGRRLRVQLDLWDPAALDGAQGQAERLAAHRGVELQGVEVGA</sequence>
<dbReference type="GO" id="GO:0003677">
    <property type="term" value="F:DNA binding"/>
    <property type="evidence" value="ECO:0007669"/>
    <property type="project" value="UniProtKB-KW"/>
</dbReference>
<keyword evidence="2" id="KW-1185">Reference proteome</keyword>
<dbReference type="OrthoDB" id="9148135at2"/>
<gene>
    <name evidence="1" type="ORF">D5H78_15860</name>
</gene>
<dbReference type="Pfam" id="PF06224">
    <property type="entry name" value="AlkZ-like"/>
    <property type="match status" value="1"/>
</dbReference>
<reference evidence="1 2" key="1">
    <citation type="submission" date="2018-09" db="EMBL/GenBank/DDBJ databases">
        <title>YIM 75000 draft genome.</title>
        <authorList>
            <person name="Tang S."/>
            <person name="Feng Y."/>
        </authorList>
    </citation>
    <scope>NUCLEOTIDE SEQUENCE [LARGE SCALE GENOMIC DNA]</scope>
    <source>
        <strain evidence="1 2">YIM 75000</strain>
    </source>
</reference>
<protein>
    <submittedName>
        <fullName evidence="1">Winged helix DNA-binding domain-containing protein</fullName>
    </submittedName>
</protein>
<dbReference type="InterPro" id="IPR009351">
    <property type="entry name" value="AlkZ-like"/>
</dbReference>
<proteinExistence type="predicted"/>